<gene>
    <name evidence="1" type="ORF">HP552_07420</name>
</gene>
<evidence type="ECO:0000313" key="2">
    <source>
        <dbReference type="Proteomes" id="UP000526125"/>
    </source>
</evidence>
<dbReference type="EMBL" id="JABMCB010000165">
    <property type="protein sequence ID" value="NUU75068.1"/>
    <property type="molecule type" value="Genomic_DNA"/>
</dbReference>
<organism evidence="1 2">
    <name type="scientific">Paenibacillus xylanilyticus</name>
    <dbReference type="NCBI Taxonomy" id="248903"/>
    <lineage>
        <taxon>Bacteria</taxon>
        <taxon>Bacillati</taxon>
        <taxon>Bacillota</taxon>
        <taxon>Bacilli</taxon>
        <taxon>Bacillales</taxon>
        <taxon>Paenibacillaceae</taxon>
        <taxon>Paenibacillus</taxon>
    </lineage>
</organism>
<keyword evidence="2" id="KW-1185">Reference proteome</keyword>
<dbReference type="Proteomes" id="UP000526125">
    <property type="component" value="Unassembled WGS sequence"/>
</dbReference>
<reference evidence="1 2" key="1">
    <citation type="submission" date="2020-05" db="EMBL/GenBank/DDBJ databases">
        <title>Genome Sequencing of Type Strains.</title>
        <authorList>
            <person name="Lemaire J.F."/>
            <person name="Inderbitzin P."/>
            <person name="Gregorio O.A."/>
            <person name="Collins S.B."/>
            <person name="Wespe N."/>
            <person name="Knight-Connoni V."/>
        </authorList>
    </citation>
    <scope>NUCLEOTIDE SEQUENCE [LARGE SCALE GENOMIC DNA]</scope>
    <source>
        <strain evidence="1 2">LMG 21957</strain>
    </source>
</reference>
<dbReference type="AlphaFoldDB" id="A0A7Y6EUS9"/>
<accession>A0A7Y6EUS9</accession>
<comment type="caution">
    <text evidence="1">The sequence shown here is derived from an EMBL/GenBank/DDBJ whole genome shotgun (WGS) entry which is preliminary data.</text>
</comment>
<name>A0A7Y6EUS9_9BACL</name>
<dbReference type="RefSeq" id="WP_175394924.1">
    <property type="nucleotide sequence ID" value="NZ_JABMCB010000165.1"/>
</dbReference>
<evidence type="ECO:0000313" key="1">
    <source>
        <dbReference type="EMBL" id="NUU75068.1"/>
    </source>
</evidence>
<protein>
    <submittedName>
        <fullName evidence="1">Uncharacterized protein</fullName>
    </submittedName>
</protein>
<sequence length="46" mass="5359">MFLGGFGELYGHLTDEELDLMDEGMEIKAWKDLIEELRENQSRIGE</sequence>
<proteinExistence type="predicted"/>